<name>A0A3R6E3Z4_9FIRM</name>
<evidence type="ECO:0000313" key="1">
    <source>
        <dbReference type="EMBL" id="RHC16750.1"/>
    </source>
</evidence>
<organism evidence="1 2">
    <name type="scientific">Roseburia intestinalis</name>
    <dbReference type="NCBI Taxonomy" id="166486"/>
    <lineage>
        <taxon>Bacteria</taxon>
        <taxon>Bacillati</taxon>
        <taxon>Bacillota</taxon>
        <taxon>Clostridia</taxon>
        <taxon>Lachnospirales</taxon>
        <taxon>Lachnospiraceae</taxon>
        <taxon>Roseburia</taxon>
    </lineage>
</organism>
<sequence>MIQTAEDKVKEYRQCIRREIEHWKVINQNGCNDPFWSDGCNMNLVRNHIIYYQSKIHEACTENQLSLPEECYLSLPPEVDNNYMANFKQKPRVERLRQMGRITTGRVYQYDENQMSLF</sequence>
<dbReference type="Proteomes" id="UP000283513">
    <property type="component" value="Unassembled WGS sequence"/>
</dbReference>
<dbReference type="RefSeq" id="WP_118597995.1">
    <property type="nucleotide sequence ID" value="NZ_QSHO01000008.1"/>
</dbReference>
<reference evidence="1 2" key="1">
    <citation type="submission" date="2018-08" db="EMBL/GenBank/DDBJ databases">
        <title>A genome reference for cultivated species of the human gut microbiota.</title>
        <authorList>
            <person name="Zou Y."/>
            <person name="Xue W."/>
            <person name="Luo G."/>
        </authorList>
    </citation>
    <scope>NUCLEOTIDE SEQUENCE [LARGE SCALE GENOMIC DNA]</scope>
    <source>
        <strain evidence="1 2">AM37-1AC</strain>
    </source>
</reference>
<dbReference type="EMBL" id="QSHO01000008">
    <property type="protein sequence ID" value="RHC16750.1"/>
    <property type="molecule type" value="Genomic_DNA"/>
</dbReference>
<protein>
    <submittedName>
        <fullName evidence="1">Uncharacterized protein</fullName>
    </submittedName>
</protein>
<gene>
    <name evidence="1" type="ORF">DW856_10600</name>
</gene>
<proteinExistence type="predicted"/>
<comment type="caution">
    <text evidence="1">The sequence shown here is derived from an EMBL/GenBank/DDBJ whole genome shotgun (WGS) entry which is preliminary data.</text>
</comment>
<dbReference type="AlphaFoldDB" id="A0A3R6E3Z4"/>
<accession>A0A3R6E3Z4</accession>
<evidence type="ECO:0000313" key="2">
    <source>
        <dbReference type="Proteomes" id="UP000283513"/>
    </source>
</evidence>